<feature type="repeat" description="WD" evidence="3">
    <location>
        <begin position="394"/>
        <end position="434"/>
    </location>
</feature>
<feature type="region of interest" description="Disordered" evidence="4">
    <location>
        <begin position="855"/>
        <end position="892"/>
    </location>
</feature>
<feature type="compositionally biased region" description="Polar residues" evidence="4">
    <location>
        <begin position="636"/>
        <end position="656"/>
    </location>
</feature>
<feature type="region of interest" description="Disordered" evidence="4">
    <location>
        <begin position="326"/>
        <end position="356"/>
    </location>
</feature>
<evidence type="ECO:0000313" key="6">
    <source>
        <dbReference type="Proteomes" id="UP000000689"/>
    </source>
</evidence>
<dbReference type="OMA" id="FICELST"/>
<feature type="region of interest" description="Disordered" evidence="4">
    <location>
        <begin position="636"/>
        <end position="660"/>
    </location>
</feature>
<dbReference type="HOGENOM" id="CLU_008245_0_0_1"/>
<feature type="repeat" description="WD" evidence="3">
    <location>
        <begin position="434"/>
        <end position="476"/>
    </location>
</feature>
<dbReference type="PROSITE" id="PS50082">
    <property type="entry name" value="WD_REPEATS_2"/>
    <property type="match status" value="2"/>
</dbReference>
<evidence type="ECO:0000256" key="2">
    <source>
        <dbReference type="ARBA" id="ARBA00022737"/>
    </source>
</evidence>
<feature type="compositionally biased region" description="Polar residues" evidence="4">
    <location>
        <begin position="855"/>
        <end position="867"/>
    </location>
</feature>
<feature type="region of interest" description="Disordered" evidence="4">
    <location>
        <begin position="92"/>
        <end position="166"/>
    </location>
</feature>
<protein>
    <submittedName>
        <fullName evidence="5">Uncharacterized protein</fullName>
    </submittedName>
</protein>
<organism evidence="5 6">
    <name type="scientific">Naumovozyma dairenensis (strain ATCC 10597 / BCRC 20456 / CBS 421 / NBRC 0211 / NRRL Y-12639)</name>
    <name type="common">Saccharomyces dairenensis</name>
    <dbReference type="NCBI Taxonomy" id="1071378"/>
    <lineage>
        <taxon>Eukaryota</taxon>
        <taxon>Fungi</taxon>
        <taxon>Dikarya</taxon>
        <taxon>Ascomycota</taxon>
        <taxon>Saccharomycotina</taxon>
        <taxon>Saccharomycetes</taxon>
        <taxon>Saccharomycetales</taxon>
        <taxon>Saccharomycetaceae</taxon>
        <taxon>Naumovozyma</taxon>
    </lineage>
</organism>
<evidence type="ECO:0000256" key="4">
    <source>
        <dbReference type="SAM" id="MobiDB-lite"/>
    </source>
</evidence>
<feature type="compositionally biased region" description="Polar residues" evidence="4">
    <location>
        <begin position="97"/>
        <end position="108"/>
    </location>
</feature>
<dbReference type="InterPro" id="IPR036322">
    <property type="entry name" value="WD40_repeat_dom_sf"/>
</dbReference>
<feature type="region of interest" description="Disordered" evidence="4">
    <location>
        <begin position="24"/>
        <end position="53"/>
    </location>
</feature>
<dbReference type="eggNOG" id="KOG0283">
    <property type="taxonomic scope" value="Eukaryota"/>
</dbReference>
<keyword evidence="1 3" id="KW-0853">WD repeat</keyword>
<dbReference type="PANTHER" id="PTHR14221">
    <property type="entry name" value="WD REPEAT DOMAIN 44"/>
    <property type="match status" value="1"/>
</dbReference>
<dbReference type="PANTHER" id="PTHR14221:SF0">
    <property type="entry name" value="WD REPEAT-CONTAINING PROTEIN 44"/>
    <property type="match status" value="1"/>
</dbReference>
<dbReference type="KEGG" id="ndi:NDAI_0H02330"/>
<feature type="compositionally biased region" description="Polar residues" evidence="4">
    <location>
        <begin position="155"/>
        <end position="166"/>
    </location>
</feature>
<gene>
    <name evidence="5" type="primary">NDAI0H02330</name>
    <name evidence="5" type="ordered locus">NDAI_0H02330</name>
</gene>
<dbReference type="PROSITE" id="PS50294">
    <property type="entry name" value="WD_REPEATS_REGION"/>
    <property type="match status" value="1"/>
</dbReference>
<proteinExistence type="predicted"/>
<dbReference type="Gene3D" id="2.130.10.10">
    <property type="entry name" value="YVTN repeat-like/Quinoprotein amine dehydrogenase"/>
    <property type="match status" value="2"/>
</dbReference>
<sequence>MNNLHQETKLINKNLDLMHISKVSSEDSSTPIGTSDDSISSSSSSKANDFTKYKDTNETASEFSADIKPLQFTMKRSPINNTFERNAAIESQRLKQHSNTAPSLTSFPISSINNSSDNSTRPSYMTDDATKISSSSTGTLSSASRSRAKTTTASNNIHGRTGTSKPNNISNPLCCANYSFNAIDQDQFEKYLKEPHYIKLLNKRKSFKIFRRLFLAQELKAFDDENRITGFPANSHADSSKVINNIPLHSPPITPTSSSTNLTQPSDRAIWITKFSLDGKFMVTTGKSGIIRIWKVLNSPVERWELNSSIDSNNSARVKALRLRNNLNPSPSLSPNHSGPMGGNNNSSSTKYNGTTMDPSLDNLTHSLNDSITKNNGTMNLYAPVFNPICYKMFKEHKSDVLDLDWSKNNFLVTASMDKTVKLWHIDRATSLRTFRHQDFVTCVAFHPIDDRFIISGCLDHKCRLWSILDNEVSFEFDCHDLITSLTLSPEDGKYTIVGTFNGYIHILLTKGLQHVSSFHVTDKTTQVENLKNTPISIYKNHKIQHGPKITGLESFRAKIDNSLRLIVTTNDSKIRIFDVKSRKMMELLKGFHSGSSQHRAQLALHHNQPVVMSSSDDHWAYGWKLKSSSVTVNESGRFSSNALSPQLSHNNTNGTAPARGTIIRSASLKNLFSRPLTKTLSQNSNDDKQSIPAPSSHNHLTLTSFLSHYGHHEKLIKNSECISFHASHAPVTSFTSAPSGTAKTLSLSNDFICELSTEFYEDTNDYEFDDDYITHKRSGNKNNNSNIINVVKAIGPIMVTTDNAGTIRVFRTDISNKIRRRVLKKLQEDKLQQSLQLSLQKNHSVKSMMRLPLTSSSVNTPHSNLRPSPLSDASALHTGTNKKGKRSCPVIRSKSSATISAMALTSTRGGSLSRRALTNQAPFKRNSSYNNVTSDSNNDSNNSTYPGHPETSPSNLELKCDICHGSNFEILSERSENTYYCTDCGTVLNNFR</sequence>
<evidence type="ECO:0000313" key="5">
    <source>
        <dbReference type="EMBL" id="CCD26407.1"/>
    </source>
</evidence>
<dbReference type="SMART" id="SM00320">
    <property type="entry name" value="WD40"/>
    <property type="match status" value="5"/>
</dbReference>
<dbReference type="InterPro" id="IPR001680">
    <property type="entry name" value="WD40_rpt"/>
</dbReference>
<evidence type="ECO:0000256" key="3">
    <source>
        <dbReference type="PROSITE-ProRule" id="PRU00221"/>
    </source>
</evidence>
<dbReference type="SUPFAM" id="SSF50978">
    <property type="entry name" value="WD40 repeat-like"/>
    <property type="match status" value="1"/>
</dbReference>
<evidence type="ECO:0000256" key="1">
    <source>
        <dbReference type="ARBA" id="ARBA00022574"/>
    </source>
</evidence>
<dbReference type="GeneID" id="11495938"/>
<feature type="compositionally biased region" description="Low complexity" evidence="4">
    <location>
        <begin position="133"/>
        <end position="154"/>
    </location>
</feature>
<name>G0WF46_NAUDC</name>
<keyword evidence="2" id="KW-0677">Repeat</keyword>
<dbReference type="RefSeq" id="XP_003671650.1">
    <property type="nucleotide sequence ID" value="XM_003671602.1"/>
</dbReference>
<accession>G0WF46</accession>
<feature type="compositionally biased region" description="Low complexity" evidence="4">
    <location>
        <begin position="326"/>
        <end position="349"/>
    </location>
</feature>
<dbReference type="OrthoDB" id="1932312at2759"/>
<dbReference type="AlphaFoldDB" id="G0WF46"/>
<feature type="compositionally biased region" description="Low complexity" evidence="4">
    <location>
        <begin position="27"/>
        <end position="45"/>
    </location>
</feature>
<reference evidence="5 6" key="1">
    <citation type="journal article" date="2011" name="Proc. Natl. Acad. Sci. U.S.A.">
        <title>Evolutionary erosion of yeast sex chromosomes by mating-type switching accidents.</title>
        <authorList>
            <person name="Gordon J.L."/>
            <person name="Armisen D."/>
            <person name="Proux-Wera E."/>
            <person name="Oheigeartaigh S.S."/>
            <person name="Byrne K.P."/>
            <person name="Wolfe K.H."/>
        </authorList>
    </citation>
    <scope>NUCLEOTIDE SEQUENCE [LARGE SCALE GENOMIC DNA]</scope>
    <source>
        <strain evidence="6">ATCC 10597 / BCRC 20456 / CBS 421 / NBRC 0211 / NRRL Y-12639</strain>
    </source>
</reference>
<dbReference type="InterPro" id="IPR015943">
    <property type="entry name" value="WD40/YVTN_repeat-like_dom_sf"/>
</dbReference>
<feature type="region of interest" description="Disordered" evidence="4">
    <location>
        <begin position="905"/>
        <end position="954"/>
    </location>
</feature>
<dbReference type="GO" id="GO:0015918">
    <property type="term" value="P:sterol transport"/>
    <property type="evidence" value="ECO:0007669"/>
    <property type="project" value="EnsemblFungi"/>
</dbReference>
<dbReference type="Proteomes" id="UP000000689">
    <property type="component" value="Chromosome 8"/>
</dbReference>
<dbReference type="Pfam" id="PF00400">
    <property type="entry name" value="WD40"/>
    <property type="match status" value="2"/>
</dbReference>
<dbReference type="InterPro" id="IPR040324">
    <property type="entry name" value="WDR44/Dgr2"/>
</dbReference>
<feature type="compositionally biased region" description="Low complexity" evidence="4">
    <location>
        <begin position="927"/>
        <end position="946"/>
    </location>
</feature>
<feature type="compositionally biased region" description="Low complexity" evidence="4">
    <location>
        <begin position="109"/>
        <end position="119"/>
    </location>
</feature>
<keyword evidence="6" id="KW-1185">Reference proteome</keyword>
<feature type="compositionally biased region" description="Polar residues" evidence="4">
    <location>
        <begin position="905"/>
        <end position="922"/>
    </location>
</feature>
<dbReference type="EMBL" id="HE580274">
    <property type="protein sequence ID" value="CCD26407.1"/>
    <property type="molecule type" value="Genomic_DNA"/>
</dbReference>